<dbReference type="OrthoDB" id="9814425at2"/>
<dbReference type="SUPFAM" id="SSF54427">
    <property type="entry name" value="NTF2-like"/>
    <property type="match status" value="2"/>
</dbReference>
<organism evidence="1 2">
    <name type="scientific">Ohtaekwangia koreensis</name>
    <dbReference type="NCBI Taxonomy" id="688867"/>
    <lineage>
        <taxon>Bacteria</taxon>
        <taxon>Pseudomonadati</taxon>
        <taxon>Bacteroidota</taxon>
        <taxon>Cytophagia</taxon>
        <taxon>Cytophagales</taxon>
        <taxon>Fulvivirgaceae</taxon>
        <taxon>Ohtaekwangia</taxon>
    </lineage>
</organism>
<dbReference type="Gene3D" id="3.10.450.50">
    <property type="match status" value="2"/>
</dbReference>
<evidence type="ECO:0000313" key="2">
    <source>
        <dbReference type="Proteomes" id="UP000190961"/>
    </source>
</evidence>
<proteinExistence type="predicted"/>
<dbReference type="GO" id="GO:0016853">
    <property type="term" value="F:isomerase activity"/>
    <property type="evidence" value="ECO:0007669"/>
    <property type="project" value="UniProtKB-KW"/>
</dbReference>
<name>A0A1T5KGC7_9BACT</name>
<evidence type="ECO:0000313" key="1">
    <source>
        <dbReference type="EMBL" id="SKC62747.1"/>
    </source>
</evidence>
<sequence>MKMTGVILIMSLTGALNIDLKSLNITKNFDDSRMELEAINSRIEQLYLTEDVDALTNLYASQFTFFPEYKPAIFEIKALNKFFKDWFTAGDVKIYKKKISVVETYSNHLLELGAFSFHYSSIKNPQGEYKGNYMVLWKKDNDGKLSIISETFGADTYIEPDVVPYADVQVEETNFTAINNMDKKLIAEVKEFDAVVLKAVANSDGKARADGFTEDAILLSNFDSIRVGMENIRPKMLKTYTPNMSYIVKHYYNRIYDLGDYVFVVGQYKGGWGDSTKGGKFEGNMSNLLKRTKNGKLLMHRQAGNRDRKLVLFNN</sequence>
<keyword evidence="2" id="KW-1185">Reference proteome</keyword>
<dbReference type="AlphaFoldDB" id="A0A1T5KGC7"/>
<dbReference type="Proteomes" id="UP000190961">
    <property type="component" value="Unassembled WGS sequence"/>
</dbReference>
<accession>A0A1T5KGC7</accession>
<dbReference type="EMBL" id="FUZU01000001">
    <property type="protein sequence ID" value="SKC62747.1"/>
    <property type="molecule type" value="Genomic_DNA"/>
</dbReference>
<reference evidence="1 2" key="1">
    <citation type="submission" date="2017-02" db="EMBL/GenBank/DDBJ databases">
        <authorList>
            <person name="Peterson S.W."/>
        </authorList>
    </citation>
    <scope>NUCLEOTIDE SEQUENCE [LARGE SCALE GENOMIC DNA]</scope>
    <source>
        <strain evidence="1 2">DSM 25262</strain>
    </source>
</reference>
<protein>
    <submittedName>
        <fullName evidence="1">Ketosteroid isomerase homolog</fullName>
    </submittedName>
</protein>
<dbReference type="InterPro" id="IPR032710">
    <property type="entry name" value="NTF2-like_dom_sf"/>
</dbReference>
<keyword evidence="1" id="KW-0413">Isomerase</keyword>
<dbReference type="RefSeq" id="WP_079686641.1">
    <property type="nucleotide sequence ID" value="NZ_FUZU01000001.1"/>
</dbReference>
<gene>
    <name evidence="1" type="ORF">SAMN05660236_2161</name>
</gene>